<gene>
    <name evidence="1" type="ORF">ACFPRA_08420</name>
</gene>
<reference evidence="2" key="1">
    <citation type="journal article" date="2019" name="Int. J. Syst. Evol. Microbiol.">
        <title>The Global Catalogue of Microorganisms (GCM) 10K type strain sequencing project: providing services to taxonomists for standard genome sequencing and annotation.</title>
        <authorList>
            <consortium name="The Broad Institute Genomics Platform"/>
            <consortium name="The Broad Institute Genome Sequencing Center for Infectious Disease"/>
            <person name="Wu L."/>
            <person name="Ma J."/>
        </authorList>
    </citation>
    <scope>NUCLEOTIDE SEQUENCE [LARGE SCALE GENOMIC DNA]</scope>
    <source>
        <strain evidence="2">CGMCC 4.1434</strain>
    </source>
</reference>
<dbReference type="EMBL" id="JBHSNO010000005">
    <property type="protein sequence ID" value="MFC5588909.1"/>
    <property type="molecule type" value="Genomic_DNA"/>
</dbReference>
<sequence length="185" mass="21171">MTLSWTTGYKEGISNTEPAVSKEADELPEPISSSYLLDTSKTYTWTSYVDGQTTLSTITYSNEIYEEQPEWDQWKETINGETAYFLVKETEEGLYTGYPYSEYYSDLRYPLFEGKTWDTSDEEIDFNTYTVTAMDLDVTVKAGTFHSVVQVDASHGWTFFYAPDIGLIKTEQNGTVMNELSELQD</sequence>
<dbReference type="Proteomes" id="UP001596109">
    <property type="component" value="Unassembled WGS sequence"/>
</dbReference>
<proteinExistence type="predicted"/>
<dbReference type="RefSeq" id="WP_381432640.1">
    <property type="nucleotide sequence ID" value="NZ_JBHSNO010000005.1"/>
</dbReference>
<accession>A0ABW0TJ22</accession>
<protein>
    <submittedName>
        <fullName evidence="1">Uncharacterized protein</fullName>
    </submittedName>
</protein>
<name>A0ABW0TJ22_9BACL</name>
<organism evidence="1 2">
    <name type="scientific">Sporosarcina soli</name>
    <dbReference type="NCBI Taxonomy" id="334736"/>
    <lineage>
        <taxon>Bacteria</taxon>
        <taxon>Bacillati</taxon>
        <taxon>Bacillota</taxon>
        <taxon>Bacilli</taxon>
        <taxon>Bacillales</taxon>
        <taxon>Caryophanaceae</taxon>
        <taxon>Sporosarcina</taxon>
    </lineage>
</organism>
<comment type="caution">
    <text evidence="1">The sequence shown here is derived from an EMBL/GenBank/DDBJ whole genome shotgun (WGS) entry which is preliminary data.</text>
</comment>
<evidence type="ECO:0000313" key="1">
    <source>
        <dbReference type="EMBL" id="MFC5588909.1"/>
    </source>
</evidence>
<evidence type="ECO:0000313" key="2">
    <source>
        <dbReference type="Proteomes" id="UP001596109"/>
    </source>
</evidence>
<keyword evidence="2" id="KW-1185">Reference proteome</keyword>